<evidence type="ECO:0000256" key="2">
    <source>
        <dbReference type="ARBA" id="ARBA00022475"/>
    </source>
</evidence>
<feature type="transmembrane region" description="Helical" evidence="9">
    <location>
        <begin position="47"/>
        <end position="66"/>
    </location>
</feature>
<accession>A0A9D0YY79</accession>
<dbReference type="PRINTS" id="PR00781">
    <property type="entry name" value="LIPOSIGPTASE"/>
</dbReference>
<evidence type="ECO:0000256" key="5">
    <source>
        <dbReference type="ARBA" id="ARBA00022750"/>
    </source>
</evidence>
<comment type="function">
    <text evidence="9">This protein specifically catalyzes the removal of signal peptides from prolipoproteins.</text>
</comment>
<feature type="transmembrane region" description="Helical" evidence="9">
    <location>
        <begin position="73"/>
        <end position="91"/>
    </location>
</feature>
<comment type="similarity">
    <text evidence="1 9 10">Belongs to the peptidase A8 family.</text>
</comment>
<dbReference type="AlphaFoldDB" id="A0A9D0YY79"/>
<comment type="caution">
    <text evidence="11">The sequence shown here is derived from an EMBL/GenBank/DDBJ whole genome shotgun (WGS) entry which is preliminary data.</text>
</comment>
<dbReference type="GO" id="GO:0004190">
    <property type="term" value="F:aspartic-type endopeptidase activity"/>
    <property type="evidence" value="ECO:0007669"/>
    <property type="project" value="UniProtKB-UniRule"/>
</dbReference>
<feature type="active site" evidence="9">
    <location>
        <position position="117"/>
    </location>
</feature>
<evidence type="ECO:0000313" key="12">
    <source>
        <dbReference type="Proteomes" id="UP000886819"/>
    </source>
</evidence>
<reference evidence="11" key="2">
    <citation type="journal article" date="2021" name="PeerJ">
        <title>Extensive microbial diversity within the chicken gut microbiome revealed by metagenomics and culture.</title>
        <authorList>
            <person name="Gilroy R."/>
            <person name="Ravi A."/>
            <person name="Getino M."/>
            <person name="Pursley I."/>
            <person name="Horton D.L."/>
            <person name="Alikhan N.F."/>
            <person name="Baker D."/>
            <person name="Gharbi K."/>
            <person name="Hall N."/>
            <person name="Watson M."/>
            <person name="Adriaenssens E.M."/>
            <person name="Foster-Nyarko E."/>
            <person name="Jarju S."/>
            <person name="Secka A."/>
            <person name="Antonio M."/>
            <person name="Oren A."/>
            <person name="Chaudhuri R.R."/>
            <person name="La Ragione R."/>
            <person name="Hildebrand F."/>
            <person name="Pallen M.J."/>
        </authorList>
    </citation>
    <scope>NUCLEOTIDE SEQUENCE</scope>
    <source>
        <strain evidence="11">ChiHile30-977</strain>
    </source>
</reference>
<comment type="subcellular location">
    <subcellularLocation>
        <location evidence="9">Cell membrane</location>
        <topology evidence="9">Multi-pass membrane protein</topology>
    </subcellularLocation>
</comment>
<evidence type="ECO:0000256" key="3">
    <source>
        <dbReference type="ARBA" id="ARBA00022670"/>
    </source>
</evidence>
<evidence type="ECO:0000256" key="10">
    <source>
        <dbReference type="RuleBase" id="RU004181"/>
    </source>
</evidence>
<dbReference type="Proteomes" id="UP000886819">
    <property type="component" value="Unassembled WGS sequence"/>
</dbReference>
<evidence type="ECO:0000256" key="4">
    <source>
        <dbReference type="ARBA" id="ARBA00022692"/>
    </source>
</evidence>
<dbReference type="EMBL" id="DVFI01000151">
    <property type="protein sequence ID" value="HIQ64060.1"/>
    <property type="molecule type" value="Genomic_DNA"/>
</dbReference>
<sequence>MADRLTKLWAQEALRGQGPMAVWPGVLQFRYVENTGAAFGILQGQQALLLVLTGAALAGVLCWLLTRGRSLPAFARGALWLLLGGAAGNFADRLFHGAVVDFLEIDLFSFPVFNIADCCVCVAFALLAGWILLRGGETGVKGGGKDARAGGTV</sequence>
<dbReference type="EC" id="3.4.23.36" evidence="9"/>
<dbReference type="HAMAP" id="MF_00161">
    <property type="entry name" value="LspA"/>
    <property type="match status" value="1"/>
</dbReference>
<evidence type="ECO:0000256" key="6">
    <source>
        <dbReference type="ARBA" id="ARBA00022801"/>
    </source>
</evidence>
<gene>
    <name evidence="9 11" type="primary">lspA</name>
    <name evidence="11" type="ORF">IAA66_10860</name>
</gene>
<evidence type="ECO:0000256" key="1">
    <source>
        <dbReference type="ARBA" id="ARBA00006139"/>
    </source>
</evidence>
<reference evidence="11" key="1">
    <citation type="submission" date="2020-10" db="EMBL/GenBank/DDBJ databases">
        <authorList>
            <person name="Gilroy R."/>
        </authorList>
    </citation>
    <scope>NUCLEOTIDE SEQUENCE</scope>
    <source>
        <strain evidence="11">ChiHile30-977</strain>
    </source>
</reference>
<keyword evidence="7 9" id="KW-1133">Transmembrane helix</keyword>
<evidence type="ECO:0000256" key="9">
    <source>
        <dbReference type="HAMAP-Rule" id="MF_00161"/>
    </source>
</evidence>
<keyword evidence="4 9" id="KW-0812">Transmembrane</keyword>
<name>A0A9D0YY79_9FIRM</name>
<keyword evidence="8 9" id="KW-0472">Membrane</keyword>
<keyword evidence="3 9" id="KW-0645">Protease</keyword>
<organism evidence="11 12">
    <name type="scientific">Candidatus Avichristensenella intestinipullorum</name>
    <dbReference type="NCBI Taxonomy" id="2840693"/>
    <lineage>
        <taxon>Bacteria</taxon>
        <taxon>Bacillati</taxon>
        <taxon>Bacillota</taxon>
        <taxon>Clostridia</taxon>
        <taxon>Candidatus Avichristensenella</taxon>
    </lineage>
</organism>
<comment type="pathway">
    <text evidence="9">Protein modification; lipoprotein biosynthesis (signal peptide cleavage).</text>
</comment>
<feature type="active site" evidence="9">
    <location>
        <position position="101"/>
    </location>
</feature>
<feature type="transmembrane region" description="Helical" evidence="9">
    <location>
        <begin position="111"/>
        <end position="133"/>
    </location>
</feature>
<dbReference type="Pfam" id="PF01252">
    <property type="entry name" value="Peptidase_A8"/>
    <property type="match status" value="1"/>
</dbReference>
<evidence type="ECO:0000256" key="7">
    <source>
        <dbReference type="ARBA" id="ARBA00022989"/>
    </source>
</evidence>
<dbReference type="GO" id="GO:0005886">
    <property type="term" value="C:plasma membrane"/>
    <property type="evidence" value="ECO:0007669"/>
    <property type="project" value="UniProtKB-SubCell"/>
</dbReference>
<dbReference type="GO" id="GO:0006508">
    <property type="term" value="P:proteolysis"/>
    <property type="evidence" value="ECO:0007669"/>
    <property type="project" value="UniProtKB-KW"/>
</dbReference>
<protein>
    <recommendedName>
        <fullName evidence="9">Lipoprotein signal peptidase</fullName>
        <ecNumber evidence="9">3.4.23.36</ecNumber>
    </recommendedName>
    <alternativeName>
        <fullName evidence="9">Prolipoprotein signal peptidase</fullName>
    </alternativeName>
    <alternativeName>
        <fullName evidence="9">Signal peptidase II</fullName>
        <shortName evidence="9">SPase II</shortName>
    </alternativeName>
</protein>
<evidence type="ECO:0000313" key="11">
    <source>
        <dbReference type="EMBL" id="HIQ64060.1"/>
    </source>
</evidence>
<evidence type="ECO:0000256" key="8">
    <source>
        <dbReference type="ARBA" id="ARBA00023136"/>
    </source>
</evidence>
<proteinExistence type="inferred from homology"/>
<comment type="caution">
    <text evidence="9">Lacks conserved residue(s) required for the propagation of feature annotation.</text>
</comment>
<keyword evidence="5 9" id="KW-0064">Aspartyl protease</keyword>
<keyword evidence="2 9" id="KW-1003">Cell membrane</keyword>
<dbReference type="InterPro" id="IPR001872">
    <property type="entry name" value="Peptidase_A8"/>
</dbReference>
<keyword evidence="6 9" id="KW-0378">Hydrolase</keyword>
<dbReference type="NCBIfam" id="TIGR00077">
    <property type="entry name" value="lspA"/>
    <property type="match status" value="1"/>
</dbReference>
<dbReference type="PANTHER" id="PTHR33695">
    <property type="entry name" value="LIPOPROTEIN SIGNAL PEPTIDASE"/>
    <property type="match status" value="1"/>
</dbReference>
<comment type="catalytic activity">
    <reaction evidence="9">
        <text>Release of signal peptides from bacterial membrane prolipoproteins. Hydrolyzes -Xaa-Yaa-Zaa-|-(S,diacylglyceryl)Cys-, in which Xaa is hydrophobic (preferably Leu), and Yaa (Ala or Ser) and Zaa (Gly or Ala) have small, neutral side chains.</text>
        <dbReference type="EC" id="3.4.23.36"/>
    </reaction>
</comment>
<dbReference type="PANTHER" id="PTHR33695:SF1">
    <property type="entry name" value="LIPOPROTEIN SIGNAL PEPTIDASE"/>
    <property type="match status" value="1"/>
</dbReference>